<proteinExistence type="predicted"/>
<dbReference type="InterPro" id="IPR019734">
    <property type="entry name" value="TPR_rpt"/>
</dbReference>
<dbReference type="PANTHER" id="PTHR44809">
    <property type="match status" value="1"/>
</dbReference>
<evidence type="ECO:0000313" key="2">
    <source>
        <dbReference type="EMBL" id="ABM56732.1"/>
    </source>
</evidence>
<organism evidence="2 3">
    <name type="scientific">Verminephrobacter eiseniae (strain EF01-2)</name>
    <dbReference type="NCBI Taxonomy" id="391735"/>
    <lineage>
        <taxon>Bacteria</taxon>
        <taxon>Pseudomonadati</taxon>
        <taxon>Pseudomonadota</taxon>
        <taxon>Betaproteobacteria</taxon>
        <taxon>Burkholderiales</taxon>
        <taxon>Comamonadaceae</taxon>
        <taxon>Verminephrobacter</taxon>
    </lineage>
</organism>
<dbReference type="EMBL" id="CP000542">
    <property type="protein sequence ID" value="ABM56732.1"/>
    <property type="molecule type" value="Genomic_DNA"/>
</dbReference>
<keyword evidence="3" id="KW-1185">Reference proteome</keyword>
<accession>A1WGH5</accession>
<evidence type="ECO:0000256" key="1">
    <source>
        <dbReference type="SAM" id="SignalP"/>
    </source>
</evidence>
<dbReference type="HOGENOM" id="CLU_007251_4_0_4"/>
<feature type="signal peptide" evidence="1">
    <location>
        <begin position="1"/>
        <end position="31"/>
    </location>
</feature>
<keyword evidence="1" id="KW-0732">Signal</keyword>
<dbReference type="InterPro" id="IPR052943">
    <property type="entry name" value="TMTC_O-mannosyl-trnsfr"/>
</dbReference>
<dbReference type="eggNOG" id="COG0457">
    <property type="taxonomic scope" value="Bacteria"/>
</dbReference>
<gene>
    <name evidence="2" type="ordered locus">Veis_0954</name>
</gene>
<evidence type="ECO:0000313" key="3">
    <source>
        <dbReference type="Proteomes" id="UP000000374"/>
    </source>
</evidence>
<feature type="chain" id="PRO_5002640617" evidence="1">
    <location>
        <begin position="32"/>
        <end position="595"/>
    </location>
</feature>
<dbReference type="RefSeq" id="WP_011808745.1">
    <property type="nucleotide sequence ID" value="NC_008786.1"/>
</dbReference>
<reference evidence="3" key="1">
    <citation type="submission" date="2006-12" db="EMBL/GenBank/DDBJ databases">
        <title>Complete sequence of chromosome 1 of Verminephrobacter eiseniae EF01-2.</title>
        <authorList>
            <person name="Copeland A."/>
            <person name="Lucas S."/>
            <person name="Lapidus A."/>
            <person name="Barry K."/>
            <person name="Detter J.C."/>
            <person name="Glavina del Rio T."/>
            <person name="Dalin E."/>
            <person name="Tice H."/>
            <person name="Pitluck S."/>
            <person name="Chertkov O."/>
            <person name="Brettin T."/>
            <person name="Bruce D."/>
            <person name="Han C."/>
            <person name="Tapia R."/>
            <person name="Gilna P."/>
            <person name="Schmutz J."/>
            <person name="Larimer F."/>
            <person name="Land M."/>
            <person name="Hauser L."/>
            <person name="Kyrpides N."/>
            <person name="Kim E."/>
            <person name="Stahl D."/>
            <person name="Richardson P."/>
        </authorList>
    </citation>
    <scope>NUCLEOTIDE SEQUENCE [LARGE SCALE GENOMIC DNA]</scope>
    <source>
        <strain evidence="3">EF01-2</strain>
    </source>
</reference>
<dbReference type="InterPro" id="IPR011990">
    <property type="entry name" value="TPR-like_helical_dom_sf"/>
</dbReference>
<dbReference type="OrthoDB" id="9766710at2"/>
<dbReference type="Proteomes" id="UP000000374">
    <property type="component" value="Chromosome"/>
</dbReference>
<dbReference type="SMART" id="SM00028">
    <property type="entry name" value="TPR"/>
    <property type="match status" value="5"/>
</dbReference>
<dbReference type="Pfam" id="PF13432">
    <property type="entry name" value="TPR_16"/>
    <property type="match status" value="3"/>
</dbReference>
<dbReference type="STRING" id="391735.Veis_0954"/>
<dbReference type="AlphaFoldDB" id="A1WGH5"/>
<dbReference type="PANTHER" id="PTHR44809:SF1">
    <property type="entry name" value="PROTEIN O-MANNOSYL-TRANSFERASE TMTC1"/>
    <property type="match status" value="1"/>
</dbReference>
<dbReference type="SUPFAM" id="SSF48452">
    <property type="entry name" value="TPR-like"/>
    <property type="match status" value="2"/>
</dbReference>
<dbReference type="Gene3D" id="1.25.40.10">
    <property type="entry name" value="Tetratricopeptide repeat domain"/>
    <property type="match status" value="2"/>
</dbReference>
<dbReference type="KEGG" id="vei:Veis_0954"/>
<sequence length="595" mass="65372">MDYHGPMALPQSIRLAALACAMTVVACPALAQPTDDESRPATEAPPVASSPALDAKLFYEIFLGELTTRMGDPGAGYALMLEAARRSADGQLYQRAADIALQSRSGEHALAAARAWKQALPQSREANRYMLQILVALNRIRETPELLRQELAQSSARDKLATLSALPRMYERASDKALVAKVAEQALADELGNPATGSVAWVSLGRLRLAAGDKSGALDAAHKAQALDNASEGAVQLALELMQENIAQAEPIVLRALAKQAVPRLPEWRMAYARVLAGLQRNQDARGLLEAVTQEKPALAPAWLLMASLQFQDNRLPEAETSLQRFLELSATDTDEQVRQKSRTQAYLLYAQIAEKKNDFAAAQTWLGRIDDPQGVFGAQIRRASLLARQGQLAQARALLRSLPGSSADDQRMKLLAEVQLLREQRLYRQAYQVQGELVALFPQEAELVYDQALLAEKAGQPDLMEQLLRQVIARQPQYHHAYNALGYSLADRGTRLVEAKQLILKALELAAGDPFIMDSLGWVEFRLGNKADAKRYLEAAYKTRPDVEIAAHLGEVLWSLGDKDAASRVWKEGQRSNPDNDTLKETLQRLGVAP</sequence>
<name>A1WGH5_VEREI</name>
<dbReference type="GeneID" id="76459635"/>
<protein>
    <submittedName>
        <fullName evidence="2">TPR repeat-containing protein</fullName>
    </submittedName>
</protein>